<protein>
    <submittedName>
        <fullName evidence="1">Uncharacterized protein</fullName>
    </submittedName>
</protein>
<comment type="caution">
    <text evidence="1">The sequence shown here is derived from an EMBL/GenBank/DDBJ whole genome shotgun (WGS) entry which is preliminary data.</text>
</comment>
<organism evidence="1 2">
    <name type="scientific">Trifolium pratense</name>
    <name type="common">Red clover</name>
    <dbReference type="NCBI Taxonomy" id="57577"/>
    <lineage>
        <taxon>Eukaryota</taxon>
        <taxon>Viridiplantae</taxon>
        <taxon>Streptophyta</taxon>
        <taxon>Embryophyta</taxon>
        <taxon>Tracheophyta</taxon>
        <taxon>Spermatophyta</taxon>
        <taxon>Magnoliopsida</taxon>
        <taxon>eudicotyledons</taxon>
        <taxon>Gunneridae</taxon>
        <taxon>Pentapetalae</taxon>
        <taxon>rosids</taxon>
        <taxon>fabids</taxon>
        <taxon>Fabales</taxon>
        <taxon>Fabaceae</taxon>
        <taxon>Papilionoideae</taxon>
        <taxon>50 kb inversion clade</taxon>
        <taxon>NPAAA clade</taxon>
        <taxon>Hologalegina</taxon>
        <taxon>IRL clade</taxon>
        <taxon>Trifolieae</taxon>
        <taxon>Trifolium</taxon>
    </lineage>
</organism>
<sequence length="224" mass="24461">MDQKNQNETVTTQSTLNTETPPTTASTFSTLKKNSSGGIGSLIKLLPTGTVFLYQFLNPVVTNSGHCKTSNKTLTSILLVICGFNCLFSSFTDSYTGSDKKRHYGIVTTKGLYPSPESNTVDLSKYRLKFSDFVHAGLSLLIFALLGLLDTNTVQCFYPSFESTQKQLLQILPPAIGVIVGWVFMVFPQQRHGIGYPVSTDESHDTSKISIDTAVSPQNSTNNV</sequence>
<name>A0ACB0IQK4_TRIPR</name>
<proteinExistence type="predicted"/>
<keyword evidence="2" id="KW-1185">Reference proteome</keyword>
<reference evidence="1" key="1">
    <citation type="submission" date="2023-10" db="EMBL/GenBank/DDBJ databases">
        <authorList>
            <person name="Rodriguez Cubillos JULIANA M."/>
            <person name="De Vega J."/>
        </authorList>
    </citation>
    <scope>NUCLEOTIDE SEQUENCE</scope>
</reference>
<accession>A0ACB0IQK4</accession>
<evidence type="ECO:0000313" key="2">
    <source>
        <dbReference type="Proteomes" id="UP001177021"/>
    </source>
</evidence>
<gene>
    <name evidence="1" type="ORF">MILVUS5_LOCUS5337</name>
</gene>
<dbReference type="EMBL" id="CASHSV030000002">
    <property type="protein sequence ID" value="CAJ2634450.1"/>
    <property type="molecule type" value="Genomic_DNA"/>
</dbReference>
<dbReference type="Proteomes" id="UP001177021">
    <property type="component" value="Unassembled WGS sequence"/>
</dbReference>
<evidence type="ECO:0000313" key="1">
    <source>
        <dbReference type="EMBL" id="CAJ2634450.1"/>
    </source>
</evidence>